<organism evidence="2">
    <name type="scientific">uncultured Gemmatimonadaceae bacterium</name>
    <dbReference type="NCBI Taxonomy" id="246130"/>
    <lineage>
        <taxon>Bacteria</taxon>
        <taxon>Pseudomonadati</taxon>
        <taxon>Gemmatimonadota</taxon>
        <taxon>Gemmatimonadia</taxon>
        <taxon>Gemmatimonadales</taxon>
        <taxon>Gemmatimonadaceae</taxon>
        <taxon>environmental samples</taxon>
    </lineage>
</organism>
<feature type="compositionally biased region" description="Low complexity" evidence="1">
    <location>
        <begin position="101"/>
        <end position="113"/>
    </location>
</feature>
<proteinExistence type="predicted"/>
<sequence length="113" mass="12236">GGGGGRPSRGAHRLHHLRARAPLARLRRAAGRGPRRDGARAAPPARRPRRDARGHGRRPAPGGGVARRHHARLRRAALLARRRAGVERGRRPLPRDPAPTPGRGAPGSRPRRL</sequence>
<feature type="compositionally biased region" description="Basic residues" evidence="1">
    <location>
        <begin position="9"/>
        <end position="30"/>
    </location>
</feature>
<feature type="compositionally biased region" description="Basic residues" evidence="1">
    <location>
        <begin position="66"/>
        <end position="83"/>
    </location>
</feature>
<feature type="compositionally biased region" description="Basic and acidic residues" evidence="1">
    <location>
        <begin position="84"/>
        <end position="94"/>
    </location>
</feature>
<dbReference type="AlphaFoldDB" id="A0A6J4LN70"/>
<gene>
    <name evidence="2" type="ORF">AVDCRST_MAG40-2202</name>
</gene>
<dbReference type="EMBL" id="CADCTX010000646">
    <property type="protein sequence ID" value="CAA9336747.1"/>
    <property type="molecule type" value="Genomic_DNA"/>
</dbReference>
<name>A0A6J4LN70_9BACT</name>
<protein>
    <submittedName>
        <fullName evidence="2">Uncharacterized protein</fullName>
    </submittedName>
</protein>
<feature type="non-terminal residue" evidence="2">
    <location>
        <position position="1"/>
    </location>
</feature>
<feature type="compositionally biased region" description="Basic residues" evidence="1">
    <location>
        <begin position="46"/>
        <end position="58"/>
    </location>
</feature>
<accession>A0A6J4LN70</accession>
<reference evidence="2" key="1">
    <citation type="submission" date="2020-02" db="EMBL/GenBank/DDBJ databases">
        <authorList>
            <person name="Meier V. D."/>
        </authorList>
    </citation>
    <scope>NUCLEOTIDE SEQUENCE</scope>
    <source>
        <strain evidence="2">AVDCRST_MAG40</strain>
    </source>
</reference>
<evidence type="ECO:0000313" key="2">
    <source>
        <dbReference type="EMBL" id="CAA9336747.1"/>
    </source>
</evidence>
<evidence type="ECO:0000256" key="1">
    <source>
        <dbReference type="SAM" id="MobiDB-lite"/>
    </source>
</evidence>
<feature type="region of interest" description="Disordered" evidence="1">
    <location>
        <begin position="1"/>
        <end position="113"/>
    </location>
</feature>
<feature type="non-terminal residue" evidence="2">
    <location>
        <position position="113"/>
    </location>
</feature>